<feature type="compositionally biased region" description="Basic and acidic residues" evidence="1">
    <location>
        <begin position="833"/>
        <end position="846"/>
    </location>
</feature>
<feature type="region of interest" description="Disordered" evidence="1">
    <location>
        <begin position="374"/>
        <end position="409"/>
    </location>
</feature>
<keyword evidence="3" id="KW-1185">Reference proteome</keyword>
<reference evidence="2 3" key="1">
    <citation type="submission" date="2015-07" db="EMBL/GenBank/DDBJ databases">
        <authorList>
            <person name="Noorani M."/>
        </authorList>
    </citation>
    <scope>NUCLEOTIDE SEQUENCE [LARGE SCALE GENOMIC DNA]</scope>
    <source>
        <strain evidence="2">BBA 69670</strain>
    </source>
</reference>
<sequence>MSDRAPAYVSARSADEILSNIRPTRIKSESLRSLNIFLDELLWLILHSARSLATNRLKAGLLQIMPSAVGKDAVLEAEVELRAYRQRSPHLGPEEPGIKQADFPLQPTFELLRQKCEAYCTLGDIEENVAVESALQEKMLGAGPCAPKAEQVIPAALYLTAILEHVCEHVLNNVGQVVARDSSRGTAYALDVYTALCEDTAIYPLFKTMKVHGQIETQSRAFRPSHGASSSISGGSRTRSISRIKPNEDLAPVRKMSILSTSSSIMPTTSSPTNTSSLLFGRRPSADVVLATSHKVVRSPSAVTQSSSSKSSLERTRSSLERITGKKSLERSNSTREKSSRGIKLFGKGGGRNSSEDGLSSLLAPFPSVSVKEVSDELLASSQSDGTHRDTMVQQGPKPESDAGDESDGLFAQDFDELMRSGATMKVSLTPDRLKTFEVFAKQKNQRPRGRLQDSSSSEPPPVPALPTSYSPESSNMVLAPRTSSTRRDVDAILEADETTTRSRTQSLAPQFLSEEPQIPSAPVPPVPAVAGRSRSQTESGTTRPSIGTKPSNDPALLRKASFNGSSRTRSGSDTTPPNEPSTRTRKVSEAPRLATMAATPTRKRGPARRRESMDLDDIINDPVTPRRGSSAMLVAKPAHQTANTRDLIDFLSEGPPEPSLYMARSASQGALDPTGPSGKSKPSGSSRWFKRFVGGASTSGERSISVPEVPESAPATRILGKQRSEKNLRGTSTSGLTAYGKVPPSPALSVDTGLHPHPSLNLGRRVSPNRKAVPAWNEDGTPRPADPNQIQIQTTLSPQRDVFGGSGPHSEPARSLSPASSKPSLRRVPVPKLDDDTSSRVDVSEHGLQLIPEPVSAPKTPELGISKHERRRPEKILDPSVKIQDKSRQATRPASPVGNVTPNQAAELRAAIAHATSADECRMLLDLVLGQWGLGRHAPEPSAVPPLSAGCSEFDDADEAMAVDMLLGEGTVKPDRQWPLTPKDSYPKLFEARVAGSLRSSE</sequence>
<protein>
    <submittedName>
        <fullName evidence="2">Titin</fullName>
    </submittedName>
</protein>
<feature type="region of interest" description="Disordered" evidence="1">
    <location>
        <begin position="426"/>
        <end position="640"/>
    </location>
</feature>
<organism evidence="2 3">
    <name type="scientific">Rhizoctonia solani</name>
    <dbReference type="NCBI Taxonomy" id="456999"/>
    <lineage>
        <taxon>Eukaryota</taxon>
        <taxon>Fungi</taxon>
        <taxon>Dikarya</taxon>
        <taxon>Basidiomycota</taxon>
        <taxon>Agaricomycotina</taxon>
        <taxon>Agaricomycetes</taxon>
        <taxon>Cantharellales</taxon>
        <taxon>Ceratobasidiaceae</taxon>
        <taxon>Rhizoctonia</taxon>
    </lineage>
</organism>
<feature type="compositionally biased region" description="Low complexity" evidence="1">
    <location>
        <begin position="225"/>
        <end position="244"/>
    </location>
</feature>
<dbReference type="Gene3D" id="1.10.20.10">
    <property type="entry name" value="Histone, subunit A"/>
    <property type="match status" value="1"/>
</dbReference>
<dbReference type="Proteomes" id="UP000044841">
    <property type="component" value="Unassembled WGS sequence"/>
</dbReference>
<feature type="region of interest" description="Disordered" evidence="1">
    <location>
        <begin position="667"/>
        <end position="874"/>
    </location>
</feature>
<feature type="compositionally biased region" description="Low complexity" evidence="1">
    <location>
        <begin position="299"/>
        <end position="311"/>
    </location>
</feature>
<accession>A0A0K6FVS7</accession>
<dbReference type="EMBL" id="CYGV01001112">
    <property type="protein sequence ID" value="CUA70263.1"/>
    <property type="molecule type" value="Genomic_DNA"/>
</dbReference>
<feature type="region of interest" description="Disordered" evidence="1">
    <location>
        <begin position="217"/>
        <end position="247"/>
    </location>
</feature>
<dbReference type="GO" id="GO:0046982">
    <property type="term" value="F:protein heterodimerization activity"/>
    <property type="evidence" value="ECO:0007669"/>
    <property type="project" value="InterPro"/>
</dbReference>
<evidence type="ECO:0000313" key="3">
    <source>
        <dbReference type="Proteomes" id="UP000044841"/>
    </source>
</evidence>
<feature type="compositionally biased region" description="Polar residues" evidence="1">
    <location>
        <begin position="789"/>
        <end position="799"/>
    </location>
</feature>
<dbReference type="AlphaFoldDB" id="A0A0K6FVS7"/>
<gene>
    <name evidence="2" type="ORF">RSOLAG22IIIB_00616</name>
</gene>
<feature type="compositionally biased region" description="Polar residues" evidence="1">
    <location>
        <begin position="534"/>
        <end position="552"/>
    </location>
</feature>
<name>A0A0K6FVS7_9AGAM</name>
<feature type="compositionally biased region" description="Low complexity" evidence="1">
    <location>
        <begin position="565"/>
        <end position="576"/>
    </location>
</feature>
<feature type="compositionally biased region" description="Polar residues" evidence="1">
    <location>
        <begin position="468"/>
        <end position="477"/>
    </location>
</feature>
<evidence type="ECO:0000313" key="2">
    <source>
        <dbReference type="EMBL" id="CUA70263.1"/>
    </source>
</evidence>
<proteinExistence type="predicted"/>
<feature type="region of interest" description="Disordered" evidence="1">
    <location>
        <begin position="299"/>
        <end position="359"/>
    </location>
</feature>
<feature type="compositionally biased region" description="Basic and acidic residues" evidence="1">
    <location>
        <begin position="312"/>
        <end position="340"/>
    </location>
</feature>
<evidence type="ECO:0000256" key="1">
    <source>
        <dbReference type="SAM" id="MobiDB-lite"/>
    </source>
</evidence>
<feature type="compositionally biased region" description="Low complexity" evidence="1">
    <location>
        <begin position="676"/>
        <end position="687"/>
    </location>
</feature>
<dbReference type="InterPro" id="IPR009072">
    <property type="entry name" value="Histone-fold"/>
</dbReference>